<reference evidence="5" key="2">
    <citation type="submission" date="2025-08" db="UniProtKB">
        <authorList>
            <consortium name="Ensembl"/>
        </authorList>
    </citation>
    <scope>IDENTIFICATION</scope>
</reference>
<keyword evidence="3" id="KW-1133">Transmembrane helix</keyword>
<dbReference type="GeneTree" id="ENSGT00940000168209"/>
<evidence type="ECO:0000256" key="2">
    <source>
        <dbReference type="SAM" id="MobiDB-lite"/>
    </source>
</evidence>
<dbReference type="Ensembl" id="ENSCSAVT00000014210.1">
    <property type="protein sequence ID" value="ENSCSAVP00000014048.1"/>
    <property type="gene ID" value="ENSCSAVG00000008245.1"/>
</dbReference>
<feature type="transmembrane region" description="Helical" evidence="3">
    <location>
        <begin position="51"/>
        <end position="78"/>
    </location>
</feature>
<evidence type="ECO:0000313" key="6">
    <source>
        <dbReference type="Proteomes" id="UP000007875"/>
    </source>
</evidence>
<comment type="subcellular location">
    <subcellularLocation>
        <location evidence="1">Membrane</location>
        <topology evidence="1">Multi-pass membrane protein</topology>
    </subcellularLocation>
</comment>
<dbReference type="Proteomes" id="UP000007875">
    <property type="component" value="Unassembled WGS sequence"/>
</dbReference>
<dbReference type="HOGENOM" id="CLU_001265_59_3_1"/>
<dbReference type="SUPFAM" id="SSF103473">
    <property type="entry name" value="MFS general substrate transporter"/>
    <property type="match status" value="1"/>
</dbReference>
<proteinExistence type="predicted"/>
<evidence type="ECO:0000256" key="1">
    <source>
        <dbReference type="ARBA" id="ARBA00004141"/>
    </source>
</evidence>
<reference evidence="6" key="1">
    <citation type="submission" date="2003-08" db="EMBL/GenBank/DDBJ databases">
        <authorList>
            <person name="Birren B."/>
            <person name="Nusbaum C."/>
            <person name="Abebe A."/>
            <person name="Abouelleil A."/>
            <person name="Adekoya E."/>
            <person name="Ait-zahra M."/>
            <person name="Allen N."/>
            <person name="Allen T."/>
            <person name="An P."/>
            <person name="Anderson M."/>
            <person name="Anderson S."/>
            <person name="Arachchi H."/>
            <person name="Armbruster J."/>
            <person name="Bachantsang P."/>
            <person name="Baldwin J."/>
            <person name="Barry A."/>
            <person name="Bayul T."/>
            <person name="Blitshsteyn B."/>
            <person name="Bloom T."/>
            <person name="Blye J."/>
            <person name="Boguslavskiy L."/>
            <person name="Borowsky M."/>
            <person name="Boukhgalter B."/>
            <person name="Brunache A."/>
            <person name="Butler J."/>
            <person name="Calixte N."/>
            <person name="Calvo S."/>
            <person name="Camarata J."/>
            <person name="Campo K."/>
            <person name="Chang J."/>
            <person name="Cheshatsang Y."/>
            <person name="Citroen M."/>
            <person name="Collymore A."/>
            <person name="Considine T."/>
            <person name="Cook A."/>
            <person name="Cooke P."/>
            <person name="Corum B."/>
            <person name="Cuomo C."/>
            <person name="David R."/>
            <person name="Dawoe T."/>
            <person name="Degray S."/>
            <person name="Dodge S."/>
            <person name="Dooley K."/>
            <person name="Dorje P."/>
            <person name="Dorjee K."/>
            <person name="Dorris L."/>
            <person name="Duffey N."/>
            <person name="Dupes A."/>
            <person name="Elkins T."/>
            <person name="Engels R."/>
            <person name="Erickson J."/>
            <person name="Farina A."/>
            <person name="Faro S."/>
            <person name="Ferreira P."/>
            <person name="Fischer H."/>
            <person name="Fitzgerald M."/>
            <person name="Foley K."/>
            <person name="Gage D."/>
            <person name="Galagan J."/>
            <person name="Gearin G."/>
            <person name="Gnerre S."/>
            <person name="Gnirke A."/>
            <person name="Goyette A."/>
            <person name="Graham J."/>
            <person name="Grandbois E."/>
            <person name="Gyaltsen K."/>
            <person name="Hafez N."/>
            <person name="Hagopian D."/>
            <person name="Hagos B."/>
            <person name="Hall J."/>
            <person name="Hatcher B."/>
            <person name="Heller A."/>
            <person name="Higgins H."/>
            <person name="Honan T."/>
            <person name="Horn A."/>
            <person name="Houde N."/>
            <person name="Hughes L."/>
            <person name="Hulme W."/>
            <person name="Husby E."/>
            <person name="Iliev I."/>
            <person name="Jaffe D."/>
            <person name="Jones C."/>
            <person name="Kamal M."/>
            <person name="Kamat A."/>
            <person name="Kamvysselis M."/>
            <person name="Karlsson E."/>
            <person name="Kells C."/>
            <person name="Kieu A."/>
            <person name="Kisner P."/>
            <person name="Kodira C."/>
            <person name="Kulbokas E."/>
            <person name="Labutti K."/>
            <person name="Lama D."/>
            <person name="Landers T."/>
            <person name="Leger J."/>
            <person name="Levine S."/>
            <person name="Lewis D."/>
            <person name="Lewis T."/>
            <person name="Lindblad-toh K."/>
            <person name="Liu X."/>
            <person name="Lokyitsang T."/>
            <person name="Lokyitsang Y."/>
            <person name="Lucien O."/>
            <person name="Lui A."/>
            <person name="Ma L.J."/>
            <person name="Mabbitt R."/>
            <person name="Macdonald J."/>
            <person name="Maclean C."/>
            <person name="Major J."/>
            <person name="Manning J."/>
            <person name="Marabella R."/>
            <person name="Maru K."/>
            <person name="Matthews C."/>
            <person name="Mauceli E."/>
            <person name="Mccarthy M."/>
            <person name="Mcdonough S."/>
            <person name="Mcghee T."/>
            <person name="Meldrim J."/>
            <person name="Meneus L."/>
            <person name="Mesirov J."/>
            <person name="Mihalev A."/>
            <person name="Mihova T."/>
            <person name="Mikkelsen T."/>
            <person name="Mlenga V."/>
            <person name="Moru K."/>
            <person name="Mozes J."/>
            <person name="Mulrain L."/>
            <person name="Munson G."/>
            <person name="Naylor J."/>
            <person name="Newes C."/>
            <person name="Nguyen C."/>
            <person name="Nguyen N."/>
            <person name="Nguyen T."/>
            <person name="Nicol R."/>
            <person name="Nielsen C."/>
            <person name="Nizzari M."/>
            <person name="Norbu C."/>
            <person name="Norbu N."/>
            <person name="O'donnell P."/>
            <person name="Okoawo O."/>
            <person name="O'leary S."/>
            <person name="Omotosho B."/>
            <person name="O'neill K."/>
            <person name="Osman S."/>
            <person name="Parker S."/>
            <person name="Perrin D."/>
            <person name="Phunkhang P."/>
            <person name="Piqani B."/>
            <person name="Purcell S."/>
            <person name="Rachupka T."/>
            <person name="Ramasamy U."/>
            <person name="Rameau R."/>
            <person name="Ray V."/>
            <person name="Raymond C."/>
            <person name="Retta R."/>
            <person name="Richardson S."/>
            <person name="Rise C."/>
            <person name="Rodriguez J."/>
            <person name="Rogers J."/>
            <person name="Rogov P."/>
            <person name="Rutman M."/>
            <person name="Schupbach R."/>
            <person name="Seaman C."/>
            <person name="Settipalli S."/>
            <person name="Sharpe T."/>
            <person name="Sheridan J."/>
            <person name="Sherpa N."/>
            <person name="Shi J."/>
            <person name="Smirnov S."/>
            <person name="Smith C."/>
            <person name="Sougnez C."/>
            <person name="Spencer B."/>
            <person name="Stalker J."/>
            <person name="Stange-thomann N."/>
            <person name="Stavropoulos S."/>
            <person name="Stetson K."/>
            <person name="Stone C."/>
            <person name="Stone S."/>
            <person name="Stubbs M."/>
            <person name="Talamas J."/>
            <person name="Tchuinga P."/>
            <person name="Tenzing P."/>
            <person name="Tesfaye S."/>
            <person name="Theodore J."/>
            <person name="Thoulutsang Y."/>
            <person name="Topham K."/>
            <person name="Towey S."/>
            <person name="Tsamla T."/>
            <person name="Tsomo N."/>
            <person name="Vallee D."/>
            <person name="Vassiliev H."/>
            <person name="Venkataraman V."/>
            <person name="Vinson J."/>
            <person name="Vo A."/>
            <person name="Wade C."/>
            <person name="Wang S."/>
            <person name="Wangchuk T."/>
            <person name="Wangdi T."/>
            <person name="Whittaker C."/>
            <person name="Wilkinson J."/>
            <person name="Wu Y."/>
            <person name="Wyman D."/>
            <person name="Yadav S."/>
            <person name="Yang S."/>
            <person name="Yang X."/>
            <person name="Yeager S."/>
            <person name="Yee E."/>
            <person name="Young G."/>
            <person name="Zainoun J."/>
            <person name="Zembeck L."/>
            <person name="Zimmer A."/>
            <person name="Zody M."/>
            <person name="Lander E."/>
        </authorList>
    </citation>
    <scope>NUCLEOTIDE SEQUENCE [LARGE SCALE GENOMIC DNA]</scope>
</reference>
<evidence type="ECO:0000259" key="4">
    <source>
        <dbReference type="PROSITE" id="PS50850"/>
    </source>
</evidence>
<reference evidence="5" key="3">
    <citation type="submission" date="2025-09" db="UniProtKB">
        <authorList>
            <consortium name="Ensembl"/>
        </authorList>
    </citation>
    <scope>IDENTIFICATION</scope>
</reference>
<dbReference type="InterPro" id="IPR036259">
    <property type="entry name" value="MFS_trans_sf"/>
</dbReference>
<name>H2Z8Y3_CIOSA</name>
<feature type="domain" description="Major facilitator superfamily (MFS) profile" evidence="4">
    <location>
        <begin position="51"/>
        <end position="255"/>
    </location>
</feature>
<feature type="transmembrane region" description="Helical" evidence="3">
    <location>
        <begin position="90"/>
        <end position="109"/>
    </location>
</feature>
<accession>H2Z8Y3</accession>
<feature type="transmembrane region" description="Helical" evidence="3">
    <location>
        <begin position="210"/>
        <end position="228"/>
    </location>
</feature>
<organism evidence="5 6">
    <name type="scientific">Ciona savignyi</name>
    <name type="common">Pacific transparent sea squirt</name>
    <dbReference type="NCBI Taxonomy" id="51511"/>
    <lineage>
        <taxon>Eukaryota</taxon>
        <taxon>Metazoa</taxon>
        <taxon>Chordata</taxon>
        <taxon>Tunicata</taxon>
        <taxon>Ascidiacea</taxon>
        <taxon>Phlebobranchia</taxon>
        <taxon>Cionidae</taxon>
        <taxon>Ciona</taxon>
    </lineage>
</organism>
<dbReference type="InterPro" id="IPR020846">
    <property type="entry name" value="MFS_dom"/>
</dbReference>
<dbReference type="Pfam" id="PF07690">
    <property type="entry name" value="MFS_1"/>
    <property type="match status" value="1"/>
</dbReference>
<dbReference type="Gene3D" id="1.20.1250.20">
    <property type="entry name" value="MFS general substrate transporter like domains"/>
    <property type="match status" value="1"/>
</dbReference>
<dbReference type="PANTHER" id="PTHR11360">
    <property type="entry name" value="MONOCARBOXYLATE TRANSPORTER"/>
    <property type="match status" value="1"/>
</dbReference>
<feature type="transmembrane region" description="Helical" evidence="3">
    <location>
        <begin position="121"/>
        <end position="140"/>
    </location>
</feature>
<dbReference type="AlphaFoldDB" id="H2Z8Y3"/>
<dbReference type="OMA" id="YYTFYYV"/>
<sequence>MSTRDEEVPPEPDRLTVIPGFALPEEDSSPADPEITPTDVPPESIIPDGGWGWVVTFSAFMINIVLIGIHNCFSLVYVDLIKQFEGSLSKTAWIGSIAFGCILIFAPLSGVLSNRHGCRKVTLFGILISAVFLFASSFATSIESLYITYGFGFGFGTSLAYMQGAVMVTRYFSSKRALASGICLAGSSLGTLVIAPIYNTLGVNYGWRVALRVLSGVICFTFACAATYRPLTDPNSVPKSTQERIQTSPARGFVM</sequence>
<dbReference type="PROSITE" id="PS50850">
    <property type="entry name" value="MFS"/>
    <property type="match status" value="1"/>
</dbReference>
<protein>
    <recommendedName>
        <fullName evidence="4">Major facilitator superfamily (MFS) profile domain-containing protein</fullName>
    </recommendedName>
</protein>
<dbReference type="InterPro" id="IPR011701">
    <property type="entry name" value="MFS"/>
</dbReference>
<feature type="compositionally biased region" description="Polar residues" evidence="2">
    <location>
        <begin position="234"/>
        <end position="249"/>
    </location>
</feature>
<evidence type="ECO:0000313" key="5">
    <source>
        <dbReference type="Ensembl" id="ENSCSAVP00000014048.1"/>
    </source>
</evidence>
<keyword evidence="3" id="KW-0472">Membrane</keyword>
<dbReference type="GO" id="GO:0008028">
    <property type="term" value="F:monocarboxylic acid transmembrane transporter activity"/>
    <property type="evidence" value="ECO:0007669"/>
    <property type="project" value="TreeGrafter"/>
</dbReference>
<feature type="compositionally biased region" description="Basic and acidic residues" evidence="2">
    <location>
        <begin position="1"/>
        <end position="14"/>
    </location>
</feature>
<feature type="region of interest" description="Disordered" evidence="2">
    <location>
        <begin position="1"/>
        <end position="37"/>
    </location>
</feature>
<dbReference type="GO" id="GO:0016020">
    <property type="term" value="C:membrane"/>
    <property type="evidence" value="ECO:0007669"/>
    <property type="project" value="UniProtKB-SubCell"/>
</dbReference>
<dbReference type="PANTHER" id="PTHR11360:SF284">
    <property type="entry name" value="EG:103B4.3 PROTEIN-RELATED"/>
    <property type="match status" value="1"/>
</dbReference>
<keyword evidence="3" id="KW-0812">Transmembrane</keyword>
<evidence type="ECO:0000256" key="3">
    <source>
        <dbReference type="SAM" id="Phobius"/>
    </source>
</evidence>
<feature type="transmembrane region" description="Helical" evidence="3">
    <location>
        <begin position="178"/>
        <end position="198"/>
    </location>
</feature>
<dbReference type="InterPro" id="IPR050327">
    <property type="entry name" value="Proton-linked_MCT"/>
</dbReference>
<feature type="transmembrane region" description="Helical" evidence="3">
    <location>
        <begin position="146"/>
        <end position="166"/>
    </location>
</feature>
<feature type="region of interest" description="Disordered" evidence="2">
    <location>
        <begin position="234"/>
        <end position="255"/>
    </location>
</feature>
<keyword evidence="6" id="KW-1185">Reference proteome</keyword>